<dbReference type="Pfam" id="PF00534">
    <property type="entry name" value="Glycos_transf_1"/>
    <property type="match status" value="1"/>
</dbReference>
<dbReference type="InterPro" id="IPR050194">
    <property type="entry name" value="Glycosyltransferase_grp1"/>
</dbReference>
<dbReference type="InterPro" id="IPR001296">
    <property type="entry name" value="Glyco_trans_1"/>
</dbReference>
<name>A0ABV7IL01_9RHOB</name>
<proteinExistence type="predicted"/>
<feature type="domain" description="Glycosyl transferase family 1" evidence="2">
    <location>
        <begin position="241"/>
        <end position="378"/>
    </location>
</feature>
<comment type="caution">
    <text evidence="3">The sequence shown here is derived from an EMBL/GenBank/DDBJ whole genome shotgun (WGS) entry which is preliminary data.</text>
</comment>
<dbReference type="EC" id="2.4.-.-" evidence="3"/>
<reference evidence="4" key="1">
    <citation type="journal article" date="2019" name="Int. J. Syst. Evol. Microbiol.">
        <title>The Global Catalogue of Microorganisms (GCM) 10K type strain sequencing project: providing services to taxonomists for standard genome sequencing and annotation.</title>
        <authorList>
            <consortium name="The Broad Institute Genomics Platform"/>
            <consortium name="The Broad Institute Genome Sequencing Center for Infectious Disease"/>
            <person name="Wu L."/>
            <person name="Ma J."/>
        </authorList>
    </citation>
    <scope>NUCLEOTIDE SEQUENCE [LARGE SCALE GENOMIC DNA]</scope>
    <source>
        <strain evidence="4">KCTC 52239</strain>
    </source>
</reference>
<gene>
    <name evidence="3" type="ORF">ACFOD7_15065</name>
</gene>
<dbReference type="GO" id="GO:0016757">
    <property type="term" value="F:glycosyltransferase activity"/>
    <property type="evidence" value="ECO:0007669"/>
    <property type="project" value="UniProtKB-KW"/>
</dbReference>
<evidence type="ECO:0000313" key="4">
    <source>
        <dbReference type="Proteomes" id="UP001595557"/>
    </source>
</evidence>
<dbReference type="EMBL" id="JBHRTE010000059">
    <property type="protein sequence ID" value="MFC3169372.1"/>
    <property type="molecule type" value="Genomic_DNA"/>
</dbReference>
<evidence type="ECO:0000313" key="3">
    <source>
        <dbReference type="EMBL" id="MFC3169372.1"/>
    </source>
</evidence>
<sequence length="454" mass="48799">MVNRPRVLLLAEAANPEWVSVPLIGWSLATALREVADVHVVTQIRNRDAFLRAGMVEERDFTAIDSEALAKPLFALAGKLRMGKGVGWTTTQLISSLGYGYFERLVWQRFGADIRAGTYDLVHRITPVSPVVNSPIAARCAAAGVPFLFGPINGGVPWPKGFASEQRREKEWLSRVRGLYRLHPARARMLRSASAILCGSSFALSEVPSRFAGKAVYLPENAVDLSRFHLVAGQDGSLPVKACFVGRLVPLKGVDMALKASAPLIREGRMTFDIVGDGPQMSELQALARSEGVAGGVTFHGWKEHHEVQGLLASCNLLLFPSIREFGGGVVLEAMALGVPPVVVDYGGPAELVDDSTGWRVPLGDRDRITGGIRQALDAVLADLPSLAAKGRACRQRVAEDFTWSAKARQIATVWAAVQQGLETLPQPMHRPDAAVPAGDARRGAGCRPPGMAA</sequence>
<dbReference type="Gene3D" id="3.40.50.2000">
    <property type="entry name" value="Glycogen Phosphorylase B"/>
    <property type="match status" value="2"/>
</dbReference>
<evidence type="ECO:0000259" key="2">
    <source>
        <dbReference type="Pfam" id="PF00534"/>
    </source>
</evidence>
<keyword evidence="4" id="KW-1185">Reference proteome</keyword>
<protein>
    <submittedName>
        <fullName evidence="3">Glycosyltransferase</fullName>
        <ecNumber evidence="3">2.4.-.-</ecNumber>
    </submittedName>
</protein>
<dbReference type="RefSeq" id="WP_207470362.1">
    <property type="nucleotide sequence ID" value="NZ_JAFNAW010000043.1"/>
</dbReference>
<organism evidence="3 4">
    <name type="scientific">Paracoccus fontiphilus</name>
    <dbReference type="NCBI Taxonomy" id="1815556"/>
    <lineage>
        <taxon>Bacteria</taxon>
        <taxon>Pseudomonadati</taxon>
        <taxon>Pseudomonadota</taxon>
        <taxon>Alphaproteobacteria</taxon>
        <taxon>Rhodobacterales</taxon>
        <taxon>Paracoccaceae</taxon>
        <taxon>Paracoccus</taxon>
    </lineage>
</organism>
<accession>A0ABV7IL01</accession>
<keyword evidence="3" id="KW-0328">Glycosyltransferase</keyword>
<dbReference type="SUPFAM" id="SSF53756">
    <property type="entry name" value="UDP-Glycosyltransferase/glycogen phosphorylase"/>
    <property type="match status" value="1"/>
</dbReference>
<keyword evidence="3" id="KW-0808">Transferase</keyword>
<evidence type="ECO:0000256" key="1">
    <source>
        <dbReference type="SAM" id="MobiDB-lite"/>
    </source>
</evidence>
<dbReference type="PANTHER" id="PTHR45947:SF3">
    <property type="entry name" value="SULFOQUINOVOSYL TRANSFERASE SQD2"/>
    <property type="match status" value="1"/>
</dbReference>
<dbReference type="PANTHER" id="PTHR45947">
    <property type="entry name" value="SULFOQUINOVOSYL TRANSFERASE SQD2"/>
    <property type="match status" value="1"/>
</dbReference>
<feature type="region of interest" description="Disordered" evidence="1">
    <location>
        <begin position="427"/>
        <end position="454"/>
    </location>
</feature>
<dbReference type="Proteomes" id="UP001595557">
    <property type="component" value="Unassembled WGS sequence"/>
</dbReference>